<reference evidence="2 3" key="2">
    <citation type="submission" date="2007-06" db="EMBL/GenBank/DDBJ databases">
        <title>Draft genome sequence of Ruminococcus gnavus (ATCC 29149).</title>
        <authorList>
            <person name="Sudarsanam P."/>
            <person name="Ley R."/>
            <person name="Guruge J."/>
            <person name="Turnbaugh P.J."/>
            <person name="Mahowald M."/>
            <person name="Liep D."/>
            <person name="Gordon J."/>
        </authorList>
    </citation>
    <scope>NUCLEOTIDE SEQUENCE [LARGE SCALE GENOMIC DNA]</scope>
    <source>
        <strain evidence="2 3">ATCC 29149</strain>
    </source>
</reference>
<protein>
    <submittedName>
        <fullName evidence="2">Uncharacterized protein</fullName>
    </submittedName>
</protein>
<dbReference type="GeneID" id="57435195"/>
<feature type="region of interest" description="Disordered" evidence="1">
    <location>
        <begin position="1"/>
        <end position="30"/>
    </location>
</feature>
<evidence type="ECO:0000313" key="3">
    <source>
        <dbReference type="Proteomes" id="UP000004410"/>
    </source>
</evidence>
<proteinExistence type="predicted"/>
<feature type="compositionally biased region" description="Gly residues" evidence="1">
    <location>
        <begin position="1"/>
        <end position="17"/>
    </location>
</feature>
<gene>
    <name evidence="2" type="ORF">RUMGNA_02209</name>
</gene>
<dbReference type="RefSeq" id="WP_004843145.1">
    <property type="nucleotide sequence ID" value="NZ_AAYG02000016.1"/>
</dbReference>
<comment type="caution">
    <text evidence="2">The sequence shown here is derived from an EMBL/GenBank/DDBJ whole genome shotgun (WGS) entry which is preliminary data.</text>
</comment>
<evidence type="ECO:0000313" key="2">
    <source>
        <dbReference type="EMBL" id="EDN77604.1"/>
    </source>
</evidence>
<accession>A7B3S8</accession>
<dbReference type="EMBL" id="AAYG02000016">
    <property type="protein sequence ID" value="EDN77604.1"/>
    <property type="molecule type" value="Genomic_DNA"/>
</dbReference>
<reference evidence="2 3" key="1">
    <citation type="submission" date="2007-04" db="EMBL/GenBank/DDBJ databases">
        <authorList>
            <person name="Fulton L."/>
            <person name="Clifton S."/>
            <person name="Fulton B."/>
            <person name="Xu J."/>
            <person name="Minx P."/>
            <person name="Pepin K.H."/>
            <person name="Johnson M."/>
            <person name="Thiruvilangam P."/>
            <person name="Bhonagiri V."/>
            <person name="Nash W.E."/>
            <person name="Mardis E.R."/>
            <person name="Wilson R.K."/>
        </authorList>
    </citation>
    <scope>NUCLEOTIDE SEQUENCE [LARGE SCALE GENOMIC DNA]</scope>
    <source>
        <strain evidence="2 3">ATCC 29149</strain>
    </source>
</reference>
<dbReference type="Proteomes" id="UP000004410">
    <property type="component" value="Unassembled WGS sequence"/>
</dbReference>
<evidence type="ECO:0000256" key="1">
    <source>
        <dbReference type="SAM" id="MobiDB-lite"/>
    </source>
</evidence>
<organism evidence="2 3">
    <name type="scientific">Mediterraneibacter gnavus (strain ATCC 29149 / DSM 114966 / JCM 6515 / VPI C7-9)</name>
    <name type="common">Ruminococcus gnavus</name>
    <dbReference type="NCBI Taxonomy" id="411470"/>
    <lineage>
        <taxon>Bacteria</taxon>
        <taxon>Bacillati</taxon>
        <taxon>Bacillota</taxon>
        <taxon>Clostridia</taxon>
        <taxon>Lachnospirales</taxon>
        <taxon>Lachnospiraceae</taxon>
        <taxon>Mediterraneibacter</taxon>
    </lineage>
</organism>
<name>A7B3S8_MEDG7</name>
<dbReference type="PaxDb" id="411470-RUMGNA_02209"/>
<dbReference type="AlphaFoldDB" id="A7B3S8"/>
<sequence>MGGRGSSSGLSRKGGGMSFDTSKLSGSEKQKAWAKEIVDSAFRTVNNNIRINTTGIRGQNAHSKEMANNYKKIGQEIKQKLNTFTSASQVIDIRSTISSKNINDMANRWTIQNMNKKNKK</sequence>